<dbReference type="Proteomes" id="UP001324634">
    <property type="component" value="Chromosome"/>
</dbReference>
<gene>
    <name evidence="1" type="ORF">SOO65_11080</name>
</gene>
<dbReference type="EMBL" id="CP139487">
    <property type="protein sequence ID" value="WPU63227.1"/>
    <property type="molecule type" value="Genomic_DNA"/>
</dbReference>
<evidence type="ECO:0000313" key="2">
    <source>
        <dbReference type="Proteomes" id="UP001324634"/>
    </source>
</evidence>
<keyword evidence="2" id="KW-1185">Reference proteome</keyword>
<reference evidence="1 2" key="1">
    <citation type="submission" date="2023-11" db="EMBL/GenBank/DDBJ databases">
        <title>Peredibacter starrii A3.12.</title>
        <authorList>
            <person name="Mitchell R.J."/>
        </authorList>
    </citation>
    <scope>NUCLEOTIDE SEQUENCE [LARGE SCALE GENOMIC DNA]</scope>
    <source>
        <strain evidence="1 2">A3.12</strain>
    </source>
</reference>
<name>A0AAX4HJ16_9BACT</name>
<evidence type="ECO:0000313" key="1">
    <source>
        <dbReference type="EMBL" id="WPU63227.1"/>
    </source>
</evidence>
<dbReference type="AlphaFoldDB" id="A0AAX4HJ16"/>
<proteinExistence type="predicted"/>
<dbReference type="RefSeq" id="WP_321389548.1">
    <property type="nucleotide sequence ID" value="NZ_CP139487.1"/>
</dbReference>
<dbReference type="KEGG" id="psti:SOO65_11080"/>
<protein>
    <submittedName>
        <fullName evidence="1">Uncharacterized protein</fullName>
    </submittedName>
</protein>
<organism evidence="1 2">
    <name type="scientific">Peredibacter starrii</name>
    <dbReference type="NCBI Taxonomy" id="28202"/>
    <lineage>
        <taxon>Bacteria</taxon>
        <taxon>Pseudomonadati</taxon>
        <taxon>Bdellovibrionota</taxon>
        <taxon>Bacteriovoracia</taxon>
        <taxon>Bacteriovoracales</taxon>
        <taxon>Bacteriovoracaceae</taxon>
        <taxon>Peredibacter</taxon>
    </lineage>
</organism>
<sequence>MTKKNESGKSRMIKGSLLYLWEEMKTMNMTKFKALYRIGSGYLRMKIAMMRRPAVGQYRE</sequence>
<accession>A0AAX4HJ16</accession>